<evidence type="ECO:0000256" key="3">
    <source>
        <dbReference type="ARBA" id="ARBA00022898"/>
    </source>
</evidence>
<evidence type="ECO:0000256" key="2">
    <source>
        <dbReference type="ARBA" id="ARBA00012224"/>
    </source>
</evidence>
<keyword evidence="7" id="KW-0808">Transferase</keyword>
<proteinExistence type="inferred from homology"/>
<organism evidence="7 8">
    <name type="scientific">Streptomyces luteosporeus</name>
    <dbReference type="NCBI Taxonomy" id="173856"/>
    <lineage>
        <taxon>Bacteria</taxon>
        <taxon>Bacillati</taxon>
        <taxon>Actinomycetota</taxon>
        <taxon>Actinomycetes</taxon>
        <taxon>Kitasatosporales</taxon>
        <taxon>Streptomycetaceae</taxon>
        <taxon>Streptomyces</taxon>
    </lineage>
</organism>
<protein>
    <recommendedName>
        <fullName evidence="2">cysteine-S-conjugate beta-lyase</fullName>
        <ecNumber evidence="2">4.4.1.13</ecNumber>
    </recommendedName>
</protein>
<sequence length="389" mass="41579">MRPADDTAGPGEPAFIADLDVLRRRRTFKWRAAGDDPRRICLGVAEMDLYTPAFLRDVLQEAVALGESGYGLCEEQEASCEAYLARHHGASVAALRSTTDVLTGLRTVLEQELLPGSRVIVETPVYGDLFTVVREAGLQPVAVPLLRGERGYEHDWRALEAAAASGARGWILCQPHNPVGRAWTEQEQGRAVSLALEHDLLLLANEVHIPLGLTGDPLPSAFADAGVHRVRAYGFTSASKAFNIAGLKSATLYASERAADRLTGVPQSLLGRPGSFGAIATVACYERGDAWLAALRGRLAEHVRLVADALAALPLTVHQPECEATYLVWAELPEGEDALRLAGALAASGVHVLPGASFGGTEFGHCFRFNAGAHPAVLGEAFERIRATL</sequence>
<gene>
    <name evidence="7" type="ORF">GCM10010315_12460</name>
</gene>
<dbReference type="RefSeq" id="WP_344433747.1">
    <property type="nucleotide sequence ID" value="NZ_BAAASL010000004.1"/>
</dbReference>
<evidence type="ECO:0000256" key="5">
    <source>
        <dbReference type="ARBA" id="ARBA00037974"/>
    </source>
</evidence>
<keyword evidence="3" id="KW-0663">Pyridoxal phosphate</keyword>
<dbReference type="GO" id="GO:0008483">
    <property type="term" value="F:transaminase activity"/>
    <property type="evidence" value="ECO:0007669"/>
    <property type="project" value="UniProtKB-KW"/>
</dbReference>
<dbReference type="InterPro" id="IPR051798">
    <property type="entry name" value="Class-II_PLP-Dep_Aminotrans"/>
</dbReference>
<keyword evidence="7" id="KW-0032">Aminotransferase</keyword>
<comment type="similarity">
    <text evidence="5">Belongs to the class-II pyridoxal-phosphate-dependent aminotransferase family. MalY/PatB cystathionine beta-lyase subfamily.</text>
</comment>
<evidence type="ECO:0000256" key="1">
    <source>
        <dbReference type="ARBA" id="ARBA00001933"/>
    </source>
</evidence>
<dbReference type="Gene3D" id="3.40.640.10">
    <property type="entry name" value="Type I PLP-dependent aspartate aminotransferase-like (Major domain)"/>
    <property type="match status" value="1"/>
</dbReference>
<dbReference type="PANTHER" id="PTHR43525">
    <property type="entry name" value="PROTEIN MALY"/>
    <property type="match status" value="1"/>
</dbReference>
<evidence type="ECO:0000259" key="6">
    <source>
        <dbReference type="Pfam" id="PF00155"/>
    </source>
</evidence>
<dbReference type="Gene3D" id="3.90.1150.10">
    <property type="entry name" value="Aspartate Aminotransferase, domain 1"/>
    <property type="match status" value="1"/>
</dbReference>
<name>A0ABP6G3C3_9ACTN</name>
<dbReference type="SUPFAM" id="SSF53383">
    <property type="entry name" value="PLP-dependent transferases"/>
    <property type="match status" value="1"/>
</dbReference>
<dbReference type="EMBL" id="BAAASL010000004">
    <property type="protein sequence ID" value="GAA2711194.1"/>
    <property type="molecule type" value="Genomic_DNA"/>
</dbReference>
<dbReference type="Pfam" id="PF00155">
    <property type="entry name" value="Aminotran_1_2"/>
    <property type="match status" value="1"/>
</dbReference>
<reference evidence="8" key="1">
    <citation type="journal article" date="2019" name="Int. J. Syst. Evol. Microbiol.">
        <title>The Global Catalogue of Microorganisms (GCM) 10K type strain sequencing project: providing services to taxonomists for standard genome sequencing and annotation.</title>
        <authorList>
            <consortium name="The Broad Institute Genomics Platform"/>
            <consortium name="The Broad Institute Genome Sequencing Center for Infectious Disease"/>
            <person name="Wu L."/>
            <person name="Ma J."/>
        </authorList>
    </citation>
    <scope>NUCLEOTIDE SEQUENCE [LARGE SCALE GENOMIC DNA]</scope>
    <source>
        <strain evidence="8">JCM 4542</strain>
    </source>
</reference>
<dbReference type="EC" id="4.4.1.13" evidence="2"/>
<comment type="caution">
    <text evidence="7">The sequence shown here is derived from an EMBL/GenBank/DDBJ whole genome shotgun (WGS) entry which is preliminary data.</text>
</comment>
<feature type="domain" description="Aminotransferase class I/classII large" evidence="6">
    <location>
        <begin position="91"/>
        <end position="385"/>
    </location>
</feature>
<dbReference type="InterPro" id="IPR004839">
    <property type="entry name" value="Aminotransferase_I/II_large"/>
</dbReference>
<dbReference type="Proteomes" id="UP001500886">
    <property type="component" value="Unassembled WGS sequence"/>
</dbReference>
<evidence type="ECO:0000256" key="4">
    <source>
        <dbReference type="ARBA" id="ARBA00023239"/>
    </source>
</evidence>
<accession>A0ABP6G3C3</accession>
<keyword evidence="4" id="KW-0456">Lyase</keyword>
<dbReference type="InterPro" id="IPR015424">
    <property type="entry name" value="PyrdxlP-dep_Trfase"/>
</dbReference>
<comment type="cofactor">
    <cofactor evidence="1">
        <name>pyridoxal 5'-phosphate</name>
        <dbReference type="ChEBI" id="CHEBI:597326"/>
    </cofactor>
</comment>
<evidence type="ECO:0000313" key="7">
    <source>
        <dbReference type="EMBL" id="GAA2711194.1"/>
    </source>
</evidence>
<keyword evidence="8" id="KW-1185">Reference proteome</keyword>
<dbReference type="InterPro" id="IPR015421">
    <property type="entry name" value="PyrdxlP-dep_Trfase_major"/>
</dbReference>
<dbReference type="InterPro" id="IPR015422">
    <property type="entry name" value="PyrdxlP-dep_Trfase_small"/>
</dbReference>
<evidence type="ECO:0000313" key="8">
    <source>
        <dbReference type="Proteomes" id="UP001500886"/>
    </source>
</evidence>
<dbReference type="CDD" id="cd00609">
    <property type="entry name" value="AAT_like"/>
    <property type="match status" value="1"/>
</dbReference>
<dbReference type="PANTHER" id="PTHR43525:SF1">
    <property type="entry name" value="PROTEIN MALY"/>
    <property type="match status" value="1"/>
</dbReference>